<dbReference type="InterPro" id="IPR001254">
    <property type="entry name" value="Trypsin_dom"/>
</dbReference>
<feature type="signal peptide" evidence="7">
    <location>
        <begin position="1"/>
        <end position="19"/>
    </location>
</feature>
<dbReference type="InterPro" id="IPR043504">
    <property type="entry name" value="Peptidase_S1_PA_chymotrypsin"/>
</dbReference>
<dbReference type="PROSITE" id="PS00135">
    <property type="entry name" value="TRYPSIN_SER"/>
    <property type="match status" value="1"/>
</dbReference>
<feature type="chain" id="PRO_5012825585" description="Peptidase S1 domain-containing protein" evidence="7">
    <location>
        <begin position="20"/>
        <end position="270"/>
    </location>
</feature>
<dbReference type="PANTHER" id="PTHR24276:SF91">
    <property type="entry name" value="AT26814P-RELATED"/>
    <property type="match status" value="1"/>
</dbReference>
<dbReference type="PROSITE" id="PS50240">
    <property type="entry name" value="TRYPSIN_DOM"/>
    <property type="match status" value="1"/>
</dbReference>
<comment type="similarity">
    <text evidence="6">Belongs to the peptidase S1 family. CLIP subfamily.</text>
</comment>
<dbReference type="FunFam" id="2.40.10.10:FF:000034">
    <property type="entry name" value="Eupolytin"/>
    <property type="match status" value="1"/>
</dbReference>
<dbReference type="GO" id="GO:0007586">
    <property type="term" value="P:digestion"/>
    <property type="evidence" value="ECO:0007669"/>
    <property type="project" value="UniProtKB-KW"/>
</dbReference>
<dbReference type="InterPro" id="IPR050430">
    <property type="entry name" value="Peptidase_S1"/>
</dbReference>
<dbReference type="PRINTS" id="PR00722">
    <property type="entry name" value="CHYMOTRYPSIN"/>
</dbReference>
<dbReference type="GO" id="GO:0006508">
    <property type="term" value="P:proteolysis"/>
    <property type="evidence" value="ECO:0007669"/>
    <property type="project" value="UniProtKB-KW"/>
</dbReference>
<keyword evidence="3" id="KW-0378">Hydrolase</keyword>
<dbReference type="VEuPathDB" id="VectorBase:ADIR015970"/>
<keyword evidence="4" id="KW-0720">Serine protease</keyword>
<proteinExistence type="inferred from homology"/>
<evidence type="ECO:0000256" key="7">
    <source>
        <dbReference type="SAM" id="SignalP"/>
    </source>
</evidence>
<protein>
    <recommendedName>
        <fullName evidence="8">Peptidase S1 domain-containing protein</fullName>
    </recommendedName>
</protein>
<evidence type="ECO:0000313" key="9">
    <source>
        <dbReference type="EnsemblMetazoa" id="ADIR015970-PA"/>
    </source>
</evidence>
<dbReference type="InterPro" id="IPR001314">
    <property type="entry name" value="Peptidase_S1A"/>
</dbReference>
<evidence type="ECO:0000313" key="10">
    <source>
        <dbReference type="Proteomes" id="UP000075884"/>
    </source>
</evidence>
<name>A0A1Y9H2U9_9DIPT</name>
<dbReference type="EnsemblMetazoa" id="ADIR015970-RA">
    <property type="protein sequence ID" value="ADIR015970-PA"/>
    <property type="gene ID" value="ADIR015970"/>
</dbReference>
<evidence type="ECO:0000256" key="5">
    <source>
        <dbReference type="ARBA" id="ARBA00023157"/>
    </source>
</evidence>
<dbReference type="SMART" id="SM00020">
    <property type="entry name" value="Tryp_SPc"/>
    <property type="match status" value="1"/>
</dbReference>
<dbReference type="STRING" id="7168.A0A1Y9H2U9"/>
<dbReference type="PANTHER" id="PTHR24276">
    <property type="entry name" value="POLYSERASE-RELATED"/>
    <property type="match status" value="1"/>
</dbReference>
<dbReference type="GO" id="GO:0004252">
    <property type="term" value="F:serine-type endopeptidase activity"/>
    <property type="evidence" value="ECO:0007669"/>
    <property type="project" value="InterPro"/>
</dbReference>
<evidence type="ECO:0000256" key="2">
    <source>
        <dbReference type="ARBA" id="ARBA00022757"/>
    </source>
</evidence>
<dbReference type="AlphaFoldDB" id="A0A1Y9H2U9"/>
<reference evidence="9" key="2">
    <citation type="submission" date="2020-05" db="UniProtKB">
        <authorList>
            <consortium name="EnsemblMetazoa"/>
        </authorList>
    </citation>
    <scope>IDENTIFICATION</scope>
    <source>
        <strain evidence="9">WRAIR2</strain>
    </source>
</reference>
<accession>A0A1Y9H2U9</accession>
<dbReference type="InterPro" id="IPR009003">
    <property type="entry name" value="Peptidase_S1_PA"/>
</dbReference>
<evidence type="ECO:0000256" key="3">
    <source>
        <dbReference type="ARBA" id="ARBA00022801"/>
    </source>
</evidence>
<keyword evidence="5" id="KW-1015">Disulfide bond</keyword>
<keyword evidence="7" id="KW-0732">Signal</keyword>
<evidence type="ECO:0000259" key="8">
    <source>
        <dbReference type="PROSITE" id="PS50240"/>
    </source>
</evidence>
<evidence type="ECO:0000256" key="4">
    <source>
        <dbReference type="ARBA" id="ARBA00022825"/>
    </source>
</evidence>
<dbReference type="Gene3D" id="2.40.10.10">
    <property type="entry name" value="Trypsin-like serine proteases"/>
    <property type="match status" value="1"/>
</dbReference>
<feature type="domain" description="Peptidase S1" evidence="8">
    <location>
        <begin position="42"/>
        <end position="270"/>
    </location>
</feature>
<dbReference type="InterPro" id="IPR033116">
    <property type="entry name" value="TRYPSIN_SER"/>
</dbReference>
<dbReference type="Pfam" id="PF00089">
    <property type="entry name" value="Trypsin"/>
    <property type="match status" value="1"/>
</dbReference>
<organism evidence="9 10">
    <name type="scientific">Anopheles dirus</name>
    <dbReference type="NCBI Taxonomy" id="7168"/>
    <lineage>
        <taxon>Eukaryota</taxon>
        <taxon>Metazoa</taxon>
        <taxon>Ecdysozoa</taxon>
        <taxon>Arthropoda</taxon>
        <taxon>Hexapoda</taxon>
        <taxon>Insecta</taxon>
        <taxon>Pterygota</taxon>
        <taxon>Neoptera</taxon>
        <taxon>Endopterygota</taxon>
        <taxon>Diptera</taxon>
        <taxon>Nematocera</taxon>
        <taxon>Culicoidea</taxon>
        <taxon>Culicidae</taxon>
        <taxon>Anophelinae</taxon>
        <taxon>Anopheles</taxon>
    </lineage>
</organism>
<dbReference type="SUPFAM" id="SSF50494">
    <property type="entry name" value="Trypsin-like serine proteases"/>
    <property type="match status" value="1"/>
</dbReference>
<evidence type="ECO:0000256" key="6">
    <source>
        <dbReference type="ARBA" id="ARBA00024195"/>
    </source>
</evidence>
<evidence type="ECO:0000256" key="1">
    <source>
        <dbReference type="ARBA" id="ARBA00022670"/>
    </source>
</evidence>
<keyword evidence="10" id="KW-1185">Reference proteome</keyword>
<keyword evidence="1" id="KW-0645">Protease</keyword>
<keyword evidence="2" id="KW-0222">Digestion</keyword>
<dbReference type="CDD" id="cd00190">
    <property type="entry name" value="Tryp_SPc"/>
    <property type="match status" value="1"/>
</dbReference>
<dbReference type="Proteomes" id="UP000075884">
    <property type="component" value="Unassembled WGS sequence"/>
</dbReference>
<sequence>MRVALLSFGILCLVGLSVGQSDRGNFFDFFFDVENKRQNARIVGGATVTIARYPFVVSLRRYSNHICSASIISSTYATTSAHCTYSFTTLSGVTIYAGSTSRTTGGKVFTVVSNIIHPQYNPDTFDFDVAVQRVQTPFTPNTNIVAIPLAPVDYVISEKVQPTVIGWGRTSAGGSLSPSLRAVAIPVVSTDVCESLWNSGTITANMLCAGAKGKDACTGDSGGALVVPNGNYFYLVGMVSWGSASCGSEYPGVYVRIASAGVRNFIAQYL</sequence>
<reference evidence="10" key="1">
    <citation type="submission" date="2013-03" db="EMBL/GenBank/DDBJ databases">
        <title>The Genome Sequence of Anopheles dirus WRAIR2.</title>
        <authorList>
            <consortium name="The Broad Institute Genomics Platform"/>
            <person name="Neafsey D.E."/>
            <person name="Walton C."/>
            <person name="Walker B."/>
            <person name="Young S.K."/>
            <person name="Zeng Q."/>
            <person name="Gargeya S."/>
            <person name="Fitzgerald M."/>
            <person name="Haas B."/>
            <person name="Abouelleil A."/>
            <person name="Allen A.W."/>
            <person name="Alvarado L."/>
            <person name="Arachchi H.M."/>
            <person name="Berlin A.M."/>
            <person name="Chapman S.B."/>
            <person name="Gainer-Dewar J."/>
            <person name="Goldberg J."/>
            <person name="Griggs A."/>
            <person name="Gujja S."/>
            <person name="Hansen M."/>
            <person name="Howarth C."/>
            <person name="Imamovic A."/>
            <person name="Ireland A."/>
            <person name="Larimer J."/>
            <person name="McCowan C."/>
            <person name="Murphy C."/>
            <person name="Pearson M."/>
            <person name="Poon T.W."/>
            <person name="Priest M."/>
            <person name="Roberts A."/>
            <person name="Saif S."/>
            <person name="Shea T."/>
            <person name="Sisk P."/>
            <person name="Sykes S."/>
            <person name="Wortman J."/>
            <person name="Nusbaum C."/>
            <person name="Birren B."/>
        </authorList>
    </citation>
    <scope>NUCLEOTIDE SEQUENCE [LARGE SCALE GENOMIC DNA]</scope>
    <source>
        <strain evidence="10">WRAIR2</strain>
    </source>
</reference>